<gene>
    <name evidence="3" type="ORF">PECM_005741</name>
</gene>
<keyword evidence="4" id="KW-1185">Reference proteome</keyword>
<feature type="compositionally biased region" description="Polar residues" evidence="1">
    <location>
        <begin position="227"/>
        <end position="241"/>
    </location>
</feature>
<dbReference type="Proteomes" id="UP000631181">
    <property type="component" value="Unassembled WGS sequence"/>
</dbReference>
<feature type="compositionally biased region" description="Low complexity" evidence="1">
    <location>
        <begin position="253"/>
        <end position="273"/>
    </location>
</feature>
<evidence type="ECO:0000256" key="1">
    <source>
        <dbReference type="SAM" id="MobiDB-lite"/>
    </source>
</evidence>
<accession>A0A8J8W1W3</accession>
<name>A0A8J8W1W3_9EURO</name>
<organism evidence="3 4">
    <name type="scientific">Penicillium ucsense</name>
    <dbReference type="NCBI Taxonomy" id="2839758"/>
    <lineage>
        <taxon>Eukaryota</taxon>
        <taxon>Fungi</taxon>
        <taxon>Dikarya</taxon>
        <taxon>Ascomycota</taxon>
        <taxon>Pezizomycotina</taxon>
        <taxon>Eurotiomycetes</taxon>
        <taxon>Eurotiomycetidae</taxon>
        <taxon>Eurotiales</taxon>
        <taxon>Aspergillaceae</taxon>
        <taxon>Penicillium</taxon>
    </lineage>
</organism>
<evidence type="ECO:0000256" key="2">
    <source>
        <dbReference type="SAM" id="Phobius"/>
    </source>
</evidence>
<feature type="transmembrane region" description="Helical" evidence="2">
    <location>
        <begin position="121"/>
        <end position="142"/>
    </location>
</feature>
<dbReference type="OrthoDB" id="4188781at2759"/>
<sequence length="490" mass="53500">MASFLIGDCLAGAALLSSFIVTILNGLTYSQLQSLDSHTSTAGLAALLLSILTCVILLTLSLLLQRVTRREAHYSFTWKITIITLAGLYLSISSICMAGTITSDNLLYSPRDTHILIARSIFWTISVLVQGMYFSSVLIALVQRKSFLEQEWPRSELQELKTLPETPRSAGACSPSLTLCDESYAELPRFDTRRSSLRKYPRRSSRLSGGTICTEENSLPSKYEPFDTSSSAVPSRATSPTMDHPPAHTSPLSPAAAAQSSASTSNSFADSNARQPPPILPARNSSLRSSSSLRRKININTPPNMHLSLDTLVHQSSSASSTVTSPNTTLPVSESTPNLPETYAFYCGRKSLQATSCVSLPCSPMPSPTFPATHNNLSPTPRTRQREYNIHPLFRSTSPGPSPTPLPGSIVKASPSAGRTITQKTLMRMRSARELRASRRDEEWHQSSDSVSLPDPGTWMAMGRAGYVRNSVTRYEKKGDLAELTEENRI</sequence>
<reference evidence="3" key="1">
    <citation type="journal article" date="2020" name="Front. Microbiol.">
        <title>Gene regulatory networks of Penicillium echinulatum 2HH and Penicillium oxalicum 114-2 inferred by a computational biology approach.</title>
        <authorList>
            <person name="Lenz A.R."/>
            <person name="Galan-Vasquez E."/>
            <person name="Balbinot E."/>
            <person name="De Abreu F.P."/>
            <person name="De Oliveira N.S."/>
            <person name="Da Rosa L.O."/>
            <person name="De Avila E Silva S."/>
            <person name="Camassola M."/>
            <person name="Dillon A.J.P."/>
            <person name="Perez-Rueda E."/>
        </authorList>
    </citation>
    <scope>NUCLEOTIDE SEQUENCE</scope>
    <source>
        <strain evidence="3">S1M29</strain>
    </source>
</reference>
<dbReference type="EMBL" id="WIWV01000042">
    <property type="protein sequence ID" value="KAF7716319.1"/>
    <property type="molecule type" value="Genomic_DNA"/>
</dbReference>
<keyword evidence="2" id="KW-0472">Membrane</keyword>
<feature type="compositionally biased region" description="Basic residues" evidence="1">
    <location>
        <begin position="195"/>
        <end position="205"/>
    </location>
</feature>
<protein>
    <submittedName>
        <fullName evidence="3">Uncharacterized protein</fullName>
    </submittedName>
</protein>
<evidence type="ECO:0000313" key="4">
    <source>
        <dbReference type="Proteomes" id="UP000631181"/>
    </source>
</evidence>
<proteinExistence type="predicted"/>
<feature type="compositionally biased region" description="Basic and acidic residues" evidence="1">
    <location>
        <begin position="433"/>
        <end position="446"/>
    </location>
</feature>
<feature type="region of interest" description="Disordered" evidence="1">
    <location>
        <begin position="195"/>
        <end position="292"/>
    </location>
</feature>
<evidence type="ECO:0000313" key="3">
    <source>
        <dbReference type="EMBL" id="KAF7716319.1"/>
    </source>
</evidence>
<keyword evidence="2" id="KW-0812">Transmembrane</keyword>
<feature type="region of interest" description="Disordered" evidence="1">
    <location>
        <begin position="394"/>
        <end position="414"/>
    </location>
</feature>
<feature type="region of interest" description="Disordered" evidence="1">
    <location>
        <begin position="433"/>
        <end position="457"/>
    </location>
</feature>
<keyword evidence="2" id="KW-1133">Transmembrane helix</keyword>
<feature type="transmembrane region" description="Helical" evidence="2">
    <location>
        <begin position="42"/>
        <end position="64"/>
    </location>
</feature>
<dbReference type="AlphaFoldDB" id="A0A8J8W1W3"/>
<comment type="caution">
    <text evidence="3">The sequence shown here is derived from an EMBL/GenBank/DDBJ whole genome shotgun (WGS) entry which is preliminary data.</text>
</comment>
<feature type="transmembrane region" description="Helical" evidence="2">
    <location>
        <begin position="76"/>
        <end position="101"/>
    </location>
</feature>